<feature type="domain" description="PhoD-like phosphatase" evidence="2">
    <location>
        <begin position="657"/>
        <end position="913"/>
    </location>
</feature>
<dbReference type="GeneID" id="69037185"/>
<dbReference type="Gene3D" id="3.60.21.70">
    <property type="entry name" value="PhoD-like phosphatase"/>
    <property type="match status" value="1"/>
</dbReference>
<dbReference type="PANTHER" id="PTHR46689">
    <property type="entry name" value="MEMBRANE PROTEIN, PUTATIVE-RELATED"/>
    <property type="match status" value="1"/>
</dbReference>
<feature type="compositionally biased region" description="Polar residues" evidence="1">
    <location>
        <begin position="243"/>
        <end position="266"/>
    </location>
</feature>
<feature type="compositionally biased region" description="Polar residues" evidence="1">
    <location>
        <begin position="18"/>
        <end position="27"/>
    </location>
</feature>
<dbReference type="InParanoid" id="C0NN42"/>
<dbReference type="InterPro" id="IPR043904">
    <property type="entry name" value="PhoD_2-like"/>
</dbReference>
<dbReference type="AlphaFoldDB" id="C0NN42"/>
<feature type="region of interest" description="Disordered" evidence="1">
    <location>
        <begin position="105"/>
        <end position="266"/>
    </location>
</feature>
<evidence type="ECO:0000313" key="4">
    <source>
        <dbReference type="Proteomes" id="UP000001631"/>
    </source>
</evidence>
<name>C0NN42_AJECG</name>
<proteinExistence type="predicted"/>
<dbReference type="GO" id="GO:0016020">
    <property type="term" value="C:membrane"/>
    <property type="evidence" value="ECO:0007669"/>
    <property type="project" value="TreeGrafter"/>
</dbReference>
<feature type="compositionally biased region" description="Low complexity" evidence="1">
    <location>
        <begin position="433"/>
        <end position="453"/>
    </location>
</feature>
<dbReference type="HOGENOM" id="CLU_000998_2_1_1"/>
<dbReference type="VEuPathDB" id="FungiDB:I7I50_11732"/>
<dbReference type="Proteomes" id="UP000001631">
    <property type="component" value="Unassembled WGS sequence"/>
</dbReference>
<dbReference type="Pfam" id="PF19050">
    <property type="entry name" value="PhoD_2"/>
    <property type="match status" value="2"/>
</dbReference>
<feature type="compositionally biased region" description="Basic and acidic residues" evidence="1">
    <location>
        <begin position="186"/>
        <end position="198"/>
    </location>
</feature>
<feature type="compositionally biased region" description="Basic and acidic residues" evidence="1">
    <location>
        <begin position="208"/>
        <end position="234"/>
    </location>
</feature>
<reference evidence="3" key="1">
    <citation type="submission" date="2009-02" db="EMBL/GenBank/DDBJ databases">
        <title>The Genome Sequence of Ajellomyces capsulatus strain G186AR.</title>
        <authorList>
            <consortium name="The Broad Institute Genome Sequencing Platform"/>
            <person name="Champion M."/>
            <person name="Cuomo C."/>
            <person name="Ma L.-J."/>
            <person name="Henn M.R."/>
            <person name="Sil A."/>
            <person name="Goldman B."/>
            <person name="Young S.K."/>
            <person name="Kodira C.D."/>
            <person name="Zeng Q."/>
            <person name="Koehrsen M."/>
            <person name="Alvarado L."/>
            <person name="Berlin A."/>
            <person name="Borenstein D."/>
            <person name="Chen Z."/>
            <person name="Engels R."/>
            <person name="Freedman E."/>
            <person name="Gellesch M."/>
            <person name="Goldberg J."/>
            <person name="Griggs A."/>
            <person name="Gujja S."/>
            <person name="Heiman D."/>
            <person name="Hepburn T."/>
            <person name="Howarth C."/>
            <person name="Jen D."/>
            <person name="Larson L."/>
            <person name="Lewis B."/>
            <person name="Mehta T."/>
            <person name="Park D."/>
            <person name="Pearson M."/>
            <person name="Roberts A."/>
            <person name="Saif S."/>
            <person name="Shea T."/>
            <person name="Shenoy N."/>
            <person name="Sisk P."/>
            <person name="Stolte C."/>
            <person name="Sykes S."/>
            <person name="Walk T."/>
            <person name="White J."/>
            <person name="Yandava C."/>
            <person name="Klein B."/>
            <person name="McEwen J.G."/>
            <person name="Puccia R."/>
            <person name="Goldman G.H."/>
            <person name="Felipe M.S."/>
            <person name="Nino-Vega G."/>
            <person name="San-Blas G."/>
            <person name="Taylor J."/>
            <person name="Mendoza L."/>
            <person name="Galagan J."/>
            <person name="Nusbaum C."/>
            <person name="Birren B."/>
        </authorList>
    </citation>
    <scope>NUCLEOTIDE SEQUENCE</scope>
    <source>
        <strain evidence="3">G186AR</strain>
    </source>
</reference>
<dbReference type="EMBL" id="GG663367">
    <property type="protein sequence ID" value="EEH07290.1"/>
    <property type="molecule type" value="Genomic_DNA"/>
</dbReference>
<feature type="compositionally biased region" description="Polar residues" evidence="1">
    <location>
        <begin position="1"/>
        <end position="10"/>
    </location>
</feature>
<feature type="compositionally biased region" description="Low complexity" evidence="1">
    <location>
        <begin position="1302"/>
        <end position="1315"/>
    </location>
</feature>
<feature type="region of interest" description="Disordered" evidence="1">
    <location>
        <begin position="1077"/>
        <end position="1193"/>
    </location>
</feature>
<feature type="region of interest" description="Disordered" evidence="1">
    <location>
        <begin position="388"/>
        <end position="507"/>
    </location>
</feature>
<feature type="compositionally biased region" description="Acidic residues" evidence="1">
    <location>
        <begin position="1337"/>
        <end position="1356"/>
    </location>
</feature>
<dbReference type="CDD" id="cd07389">
    <property type="entry name" value="MPP_PhoD"/>
    <property type="match status" value="1"/>
</dbReference>
<feature type="compositionally biased region" description="Polar residues" evidence="1">
    <location>
        <begin position="1175"/>
        <end position="1186"/>
    </location>
</feature>
<evidence type="ECO:0000259" key="2">
    <source>
        <dbReference type="Pfam" id="PF19050"/>
    </source>
</evidence>
<sequence length="1392" mass="156676">MATISSSRRQSVPAPSRRQVSYVNQKPINGMENNAPFANNRYPVKRATSDSYANHSPILPAAPEVQRPALPSFRNSFNSGPSRRFGEGPKPFAVRAKELQIEGALDGLDRLSPTNSASWVESQRQLNEEAGPPEGRLSPHVDLQNVTIRKPRNNSKRANPPDDPVPPPKSNSSLSPHSARSNSLNQKRDGHLRRDWAPEKSPLQKLEFTLKDFSKEEKRARLEEAEMLLRDAKAGRRSRQTSRDMTPPSQSSIALRPKSTTDPSNLEETGLVRSLSAKQRDRLHHSAVIDSTKPDANRFSRDGRGGFDYEENPLYENRQKPPIQEQVLDEQYDIPRNTGRLKDWELSDTTTTQVADQRMNDAATLQKSQVPYNRIPEDHEDADLFHQETDLPQPSTSGTVQRSNSRKLQKPLPRNLNPQLQADPVQKRRTFPSAAASSSISAAPAIRPATSRSTSSNLKIESDRLDSGNNNIKTTSNIGLGLSNATPPQASVSENQNRPARNGRGKHQHTVSFAVPPATPPPVSEWKNAGVGRLRLEDFDLRDVDLKKPWWEGGGSGKKVQQALPSMSKIKTSPSPIDYNESNQVCQPPSARIKEKDGESIGKFREIKGARLYADPARDVTFWRFNLEIELGDKQQRIGYRINQGSAIGFWVPAKGQSMNIMFHSGNGFSPSVDRDKFSGPDPLWRDVLNTHQILPFHVMIGGGDQIYNDAALFDTEHFRCWMALRVPYEERYHPFNLDIKSEMENFYLQQYLKWFSHGLFSMANSQIPMVNMWNDHDIIPGYGSYPDRLMRSPVMSGVGELAFKYYLLFQHQSVPEETDLDEPSWLFGATPGPYICQRSRSVFMNMGRRVAFLGIDCQTERTRDGVLIDDSADLILNRCDDQIVKGETKHLIVVLSVPIAYPRLAWLENVFSSRASYPVKALGRAGIFGNIRERFDVDTETIDSQWTSKAHKLERSWLIEDLQKLAADKSVRITILGLTLRHRGDAQVAAIGQFYSNPKLQIPKDQDYRYIPNVISSSIVNAPASEMMVDALNKRNKIHFLDTKTVEDMREIFAFDIDGKSRNNKRLLPRRNWCSIREYTPGSTPPQTPTESEPPSLLENRPGKLMRSLSLSRGDGKSSSLLRKLSQRDGPPPSRTLSLRGFEKRRMSYDGSPSTATHARDSYFPPQPQRPMTAGNQQTDDTTQPPRHPNNFLRRRTDLSAKEIKEEAKGGAFRLKNFINVEGGLDITLNCETNPRDPAGITHPYRVLVPALRFEGDFEPSEPRVKKHWWKISRGRKKAEQQSDVEQVGSEALIQPVEDMGQGQSHGHGQSHSGQKYEQEGPNHVARHPLKNHDNDYDDGYDDNDDYDEEYDDEVGLPPLPQLPPAGVQSVSAPSGGMATPQPRKKWLGII</sequence>
<feature type="region of interest" description="Disordered" evidence="1">
    <location>
        <begin position="1301"/>
        <end position="1392"/>
    </location>
</feature>
<feature type="compositionally biased region" description="Polar residues" evidence="1">
    <location>
        <begin position="112"/>
        <end position="125"/>
    </location>
</feature>
<keyword evidence="4" id="KW-1185">Reference proteome</keyword>
<dbReference type="RefSeq" id="XP_045287771.1">
    <property type="nucleotide sequence ID" value="XM_045431218.1"/>
</dbReference>
<dbReference type="InterPro" id="IPR018946">
    <property type="entry name" value="PhoD-like_MPP"/>
</dbReference>
<accession>C0NN42</accession>
<dbReference type="InterPro" id="IPR038607">
    <property type="entry name" value="PhoD-like_sf"/>
</dbReference>
<evidence type="ECO:0000313" key="3">
    <source>
        <dbReference type="EMBL" id="EEH07290.1"/>
    </source>
</evidence>
<feature type="compositionally biased region" description="Polar residues" evidence="1">
    <location>
        <begin position="170"/>
        <end position="185"/>
    </location>
</feature>
<gene>
    <name evidence="3" type="ORF">HCBG_04169</name>
</gene>
<organism evidence="3 4">
    <name type="scientific">Ajellomyces capsulatus (strain G186AR / H82 / ATCC MYA-2454 / RMSCC 2432)</name>
    <name type="common">Darling's disease fungus</name>
    <name type="synonym">Histoplasma capsulatum</name>
    <dbReference type="NCBI Taxonomy" id="447093"/>
    <lineage>
        <taxon>Eukaryota</taxon>
        <taxon>Fungi</taxon>
        <taxon>Dikarya</taxon>
        <taxon>Ascomycota</taxon>
        <taxon>Pezizomycotina</taxon>
        <taxon>Eurotiomycetes</taxon>
        <taxon>Eurotiomycetidae</taxon>
        <taxon>Onygenales</taxon>
        <taxon>Ajellomycetaceae</taxon>
        <taxon>Histoplasma</taxon>
    </lineage>
</organism>
<dbReference type="STRING" id="447093.C0NN42"/>
<evidence type="ECO:0000256" key="1">
    <source>
        <dbReference type="SAM" id="MobiDB-lite"/>
    </source>
</evidence>
<dbReference type="PANTHER" id="PTHR46689:SF1">
    <property type="entry name" value="PHOD-LIKE PHOSPHATASE DOMAIN-CONTAINING PROTEIN"/>
    <property type="match status" value="1"/>
</dbReference>
<feature type="domain" description="PhoD-like phosphatase" evidence="2">
    <location>
        <begin position="921"/>
        <end position="1084"/>
    </location>
</feature>
<protein>
    <recommendedName>
        <fullName evidence="2">PhoD-like phosphatase domain-containing protein</fullName>
    </recommendedName>
</protein>
<feature type="compositionally biased region" description="Polar residues" evidence="1">
    <location>
        <begin position="467"/>
        <end position="499"/>
    </location>
</feature>
<feature type="compositionally biased region" description="Polar residues" evidence="1">
    <location>
        <begin position="390"/>
        <end position="403"/>
    </location>
</feature>
<feature type="region of interest" description="Disordered" evidence="1">
    <location>
        <begin position="1"/>
        <end position="40"/>
    </location>
</feature>